<comment type="caution">
    <text evidence="2">The sequence shown here is derived from an EMBL/GenBank/DDBJ whole genome shotgun (WGS) entry which is preliminary data.</text>
</comment>
<feature type="compositionally biased region" description="Basic and acidic residues" evidence="1">
    <location>
        <begin position="268"/>
        <end position="277"/>
    </location>
</feature>
<evidence type="ECO:0000313" key="2">
    <source>
        <dbReference type="EMBL" id="RKQ88472.1"/>
    </source>
</evidence>
<dbReference type="PANTHER" id="PTHR41302">
    <property type="entry name" value="PRESPORE-SPECIFIC TRANSCRIPTIONAL REGULATOR RSFA-RELATED"/>
    <property type="match status" value="1"/>
</dbReference>
<evidence type="ECO:0000256" key="1">
    <source>
        <dbReference type="SAM" id="MobiDB-lite"/>
    </source>
</evidence>
<accession>A0A660L6L4</accession>
<dbReference type="AlphaFoldDB" id="A0A660L6L4"/>
<name>A0A660L6L4_9BACL</name>
<organism evidence="2 3">
    <name type="scientific">Brockia lithotrophica</name>
    <dbReference type="NCBI Taxonomy" id="933949"/>
    <lineage>
        <taxon>Bacteria</taxon>
        <taxon>Bacillati</taxon>
        <taxon>Bacillota</taxon>
        <taxon>Bacilli</taxon>
        <taxon>Bacillales</taxon>
        <taxon>Bacillales Family X. Incertae Sedis</taxon>
        <taxon>Brockia</taxon>
    </lineage>
</organism>
<dbReference type="InterPro" id="IPR014243">
    <property type="entry name" value="RsfA-like"/>
</dbReference>
<feature type="compositionally biased region" description="Low complexity" evidence="1">
    <location>
        <begin position="189"/>
        <end position="222"/>
    </location>
</feature>
<sequence length="311" mass="33432">MRRLLLCVYLFVFSKTTGEFAILGVGAAPVTYLPAAPLLRVFPVWGRTPCGSGREMKRERSRSYEIWTPEDDRILAESVLSSLRRGGTQKAGIEEAAERLGRSYAAASYRWNRFVRKDYAKELAALRRSARSKGAFPQEIPPSSAFSPAAPDPSARAREVLRKISALLEELEELFGDGSVPGSFPSHRGASVGPSLPSASVSPSAPPSGRASLSASALSEGEALGEKGKGEGGSSSREKPEDKGEQRPPHRRATLGASTIRRVSPLSAKKEEGGGREIRLSLAFAREPGSLDEKSDALTPILEALRDLEDS</sequence>
<dbReference type="Proteomes" id="UP000267019">
    <property type="component" value="Unassembled WGS sequence"/>
</dbReference>
<dbReference type="PANTHER" id="PTHR41302:SF2">
    <property type="entry name" value="PRESPORE SPECIFIC TRANSCRIPTIONAL ACTIVATOR RSFA"/>
    <property type="match status" value="1"/>
</dbReference>
<keyword evidence="3" id="KW-1185">Reference proteome</keyword>
<feature type="region of interest" description="Disordered" evidence="1">
    <location>
        <begin position="179"/>
        <end position="277"/>
    </location>
</feature>
<feature type="region of interest" description="Disordered" evidence="1">
    <location>
        <begin position="131"/>
        <end position="152"/>
    </location>
</feature>
<reference evidence="2 3" key="1">
    <citation type="submission" date="2018-10" db="EMBL/GenBank/DDBJ databases">
        <title>Genomic Encyclopedia of Type Strains, Phase IV (KMG-IV): sequencing the most valuable type-strain genomes for metagenomic binning, comparative biology and taxonomic classification.</title>
        <authorList>
            <person name="Goeker M."/>
        </authorList>
    </citation>
    <scope>NUCLEOTIDE SEQUENCE [LARGE SCALE GENOMIC DNA]</scope>
    <source>
        <strain evidence="2 3">DSM 22653</strain>
    </source>
</reference>
<gene>
    <name evidence="2" type="ORF">C7438_0105</name>
</gene>
<dbReference type="EMBL" id="RBIJ01000001">
    <property type="protein sequence ID" value="RKQ88472.1"/>
    <property type="molecule type" value="Genomic_DNA"/>
</dbReference>
<feature type="compositionally biased region" description="Basic and acidic residues" evidence="1">
    <location>
        <begin position="224"/>
        <end position="248"/>
    </location>
</feature>
<protein>
    <submittedName>
        <fullName evidence="2">RsfA family transcription factor</fullName>
    </submittedName>
</protein>
<feature type="compositionally biased region" description="Low complexity" evidence="1">
    <location>
        <begin position="141"/>
        <end position="152"/>
    </location>
</feature>
<proteinExistence type="predicted"/>
<evidence type="ECO:0000313" key="3">
    <source>
        <dbReference type="Proteomes" id="UP000267019"/>
    </source>
</evidence>